<reference evidence="4 5" key="1">
    <citation type="submission" date="2018-12" db="EMBL/GenBank/DDBJ databases">
        <authorList>
            <consortium name="Pathogen Informatics"/>
        </authorList>
    </citation>
    <scope>NUCLEOTIDE SEQUENCE [LARGE SCALE GENOMIC DNA]</scope>
    <source>
        <strain evidence="4 5">NCTC8284</strain>
    </source>
</reference>
<dbReference type="InterPro" id="IPR014902">
    <property type="entry name" value="FHBP-like_C"/>
</dbReference>
<dbReference type="InterPro" id="IPR054843">
    <property type="entry name" value="Slam_hemophilin_C"/>
</dbReference>
<evidence type="ECO:0000259" key="3">
    <source>
        <dbReference type="Pfam" id="PF08794"/>
    </source>
</evidence>
<evidence type="ECO:0000256" key="1">
    <source>
        <dbReference type="SAM" id="MobiDB-lite"/>
    </source>
</evidence>
<feature type="compositionally biased region" description="Basic and acidic residues" evidence="1">
    <location>
        <begin position="45"/>
        <end position="70"/>
    </location>
</feature>
<dbReference type="SUPFAM" id="SSF56925">
    <property type="entry name" value="OMPA-like"/>
    <property type="match status" value="1"/>
</dbReference>
<feature type="compositionally biased region" description="Low complexity" evidence="1">
    <location>
        <begin position="18"/>
        <end position="27"/>
    </location>
</feature>
<protein>
    <submittedName>
        <fullName evidence="4">Lipoprotein GNA1870 C terminal like</fullName>
    </submittedName>
</protein>
<dbReference type="Pfam" id="PF08794">
    <property type="entry name" value="FHBP_C"/>
    <property type="match status" value="1"/>
</dbReference>
<dbReference type="AlphaFoldDB" id="A0A3S5ES19"/>
<gene>
    <name evidence="4" type="ORF">NCTC8284_01195</name>
</gene>
<evidence type="ECO:0000313" key="5">
    <source>
        <dbReference type="Proteomes" id="UP000278733"/>
    </source>
</evidence>
<evidence type="ECO:0000256" key="2">
    <source>
        <dbReference type="SAM" id="SignalP"/>
    </source>
</evidence>
<evidence type="ECO:0000313" key="4">
    <source>
        <dbReference type="EMBL" id="VEH66039.1"/>
    </source>
</evidence>
<proteinExistence type="predicted"/>
<dbReference type="InterPro" id="IPR011250">
    <property type="entry name" value="OMP/PagP_B-barrel"/>
</dbReference>
<accession>A0A3S5ES19</accession>
<dbReference type="Proteomes" id="UP000278733">
    <property type="component" value="Chromosome"/>
</dbReference>
<sequence>MKLKNLSIATALLLALTGCGSSGGSNSTDSKPTVKNEKTQQQVSEAKKAEEDRKAEEARLAEETRKAEEARIEKKTKELVTLAKDNGLTDEEAQEFAQNNIDSEDGALKVNLDTFIKVKNLTKRAIAEGLTENEAEAFAKRNVGSSDEQVENNLNKLLINNAKGIYEGQYKDGLSISTDGTSSRSSSSCTNGRCYAIREVLTTGKAIYNQPYSIITADTKSGTRNYSEVNELHNVGINGLKTKVDALPTEGTASYNGKAFDALNQGKLSYQVNFSNKTGSGNITGLGRDITLEQGSISGTSISATATQSYNSGNYTLDFFGKNAEEIGGKVSFDGKDVVGFGGTRGEIQK</sequence>
<feature type="signal peptide" evidence="2">
    <location>
        <begin position="1"/>
        <end position="27"/>
    </location>
</feature>
<dbReference type="Gene3D" id="2.40.160.90">
    <property type="match status" value="1"/>
</dbReference>
<dbReference type="KEGG" id="rpne:NCTC8284_01195"/>
<feature type="region of interest" description="Disordered" evidence="1">
    <location>
        <begin position="18"/>
        <end position="70"/>
    </location>
</feature>
<keyword evidence="4" id="KW-0449">Lipoprotein</keyword>
<name>A0A3S5ES19_9PAST</name>
<feature type="domain" description="Factor H binding protein-like C-terminal" evidence="3">
    <location>
        <begin position="245"/>
        <end position="331"/>
    </location>
</feature>
<feature type="chain" id="PRO_5018610568" evidence="2">
    <location>
        <begin position="28"/>
        <end position="350"/>
    </location>
</feature>
<dbReference type="NCBIfam" id="NF041636">
    <property type="entry name" value="slam_lipo"/>
    <property type="match status" value="1"/>
</dbReference>
<keyword evidence="2" id="KW-0732">Signal</keyword>
<dbReference type="PROSITE" id="PS51257">
    <property type="entry name" value="PROKAR_LIPOPROTEIN"/>
    <property type="match status" value="1"/>
</dbReference>
<dbReference type="EMBL" id="LR134405">
    <property type="protein sequence ID" value="VEH66039.1"/>
    <property type="molecule type" value="Genomic_DNA"/>
</dbReference>
<organism evidence="4 5">
    <name type="scientific">Rodentibacter pneumotropicus</name>
    <dbReference type="NCBI Taxonomy" id="758"/>
    <lineage>
        <taxon>Bacteria</taxon>
        <taxon>Pseudomonadati</taxon>
        <taxon>Pseudomonadota</taxon>
        <taxon>Gammaproteobacteria</taxon>
        <taxon>Pasteurellales</taxon>
        <taxon>Pasteurellaceae</taxon>
        <taxon>Rodentibacter</taxon>
    </lineage>
</organism>
<dbReference type="STRING" id="758.GCA_000730685_00420"/>